<evidence type="ECO:0000256" key="6">
    <source>
        <dbReference type="SAM" id="MobiDB-lite"/>
    </source>
</evidence>
<evidence type="ECO:0000256" key="3">
    <source>
        <dbReference type="ARBA" id="ARBA00010803"/>
    </source>
</evidence>
<gene>
    <name evidence="8" type="ORF">HERILL_LOCUS10730</name>
</gene>
<dbReference type="FunCoup" id="A0A7R8UVV1">
    <property type="interactions" value="1246"/>
</dbReference>
<comment type="similarity">
    <text evidence="3">Belongs to the HPF1 family.</text>
</comment>
<evidence type="ECO:0000256" key="5">
    <source>
        <dbReference type="ARBA" id="ARBA00023242"/>
    </source>
</evidence>
<feature type="compositionally biased region" description="Basic and acidic residues" evidence="6">
    <location>
        <begin position="52"/>
        <end position="73"/>
    </location>
</feature>
<dbReference type="GO" id="GO:0072572">
    <property type="term" value="F:poly-ADP-D-ribose binding"/>
    <property type="evidence" value="ECO:0007669"/>
    <property type="project" value="TreeGrafter"/>
</dbReference>
<dbReference type="InterPro" id="IPR019361">
    <property type="entry name" value="HPF1"/>
</dbReference>
<dbReference type="PANTHER" id="PTHR13386">
    <property type="entry name" value="HISTONE PARYLATION FACTOR 1"/>
    <property type="match status" value="1"/>
</dbReference>
<name>A0A7R8UVV1_HERIL</name>
<feature type="compositionally biased region" description="Basic residues" evidence="6">
    <location>
        <begin position="115"/>
        <end position="131"/>
    </location>
</feature>
<comment type="subcellular location">
    <subcellularLocation>
        <location evidence="2">Chromosome</location>
    </subcellularLocation>
    <subcellularLocation>
        <location evidence="1">Nucleus</location>
    </subcellularLocation>
</comment>
<dbReference type="OMA" id="DIMNGQV"/>
<feature type="region of interest" description="Disordered" evidence="6">
    <location>
        <begin position="19"/>
        <end position="168"/>
    </location>
</feature>
<evidence type="ECO:0000259" key="7">
    <source>
        <dbReference type="Pfam" id="PF10283"/>
    </source>
</evidence>
<evidence type="ECO:0000256" key="2">
    <source>
        <dbReference type="ARBA" id="ARBA00004286"/>
    </source>
</evidence>
<dbReference type="GO" id="GO:0005694">
    <property type="term" value="C:chromosome"/>
    <property type="evidence" value="ECO:0007669"/>
    <property type="project" value="UniProtKB-SubCell"/>
</dbReference>
<dbReference type="InterPro" id="IPR019406">
    <property type="entry name" value="APLF_PBZ"/>
</dbReference>
<dbReference type="Pfam" id="PF10228">
    <property type="entry name" value="HPF1"/>
    <property type="match status" value="1"/>
</dbReference>
<accession>A0A7R8UVV1</accession>
<dbReference type="GO" id="GO:0005634">
    <property type="term" value="C:nucleus"/>
    <property type="evidence" value="ECO:0007669"/>
    <property type="project" value="UniProtKB-SubCell"/>
</dbReference>
<feature type="domain" description="PBZ-type" evidence="7">
    <location>
        <begin position="5"/>
        <end position="28"/>
    </location>
</feature>
<dbReference type="Proteomes" id="UP000594454">
    <property type="component" value="Chromosome 4"/>
</dbReference>
<dbReference type="InParanoid" id="A0A7R8UVV1"/>
<keyword evidence="4" id="KW-0158">Chromosome</keyword>
<proteinExistence type="inferred from homology"/>
<dbReference type="EMBL" id="LR899012">
    <property type="protein sequence ID" value="CAD7088072.1"/>
    <property type="molecule type" value="Genomic_DNA"/>
</dbReference>
<organism evidence="8 9">
    <name type="scientific">Hermetia illucens</name>
    <name type="common">Black soldier fly</name>
    <dbReference type="NCBI Taxonomy" id="343691"/>
    <lineage>
        <taxon>Eukaryota</taxon>
        <taxon>Metazoa</taxon>
        <taxon>Ecdysozoa</taxon>
        <taxon>Arthropoda</taxon>
        <taxon>Hexapoda</taxon>
        <taxon>Insecta</taxon>
        <taxon>Pterygota</taxon>
        <taxon>Neoptera</taxon>
        <taxon>Endopterygota</taxon>
        <taxon>Diptera</taxon>
        <taxon>Brachycera</taxon>
        <taxon>Stratiomyomorpha</taxon>
        <taxon>Stratiomyidae</taxon>
        <taxon>Hermetiinae</taxon>
        <taxon>Hermetia</taxon>
    </lineage>
</organism>
<reference evidence="8 9" key="1">
    <citation type="submission" date="2020-11" db="EMBL/GenBank/DDBJ databases">
        <authorList>
            <person name="Wallbank WR R."/>
            <person name="Pardo Diaz C."/>
            <person name="Kozak K."/>
            <person name="Martin S."/>
            <person name="Jiggins C."/>
            <person name="Moest M."/>
            <person name="Warren A I."/>
            <person name="Generalovic N T."/>
            <person name="Byers J.R.P. K."/>
            <person name="Montejo-Kovacevich G."/>
            <person name="Yen C E."/>
        </authorList>
    </citation>
    <scope>NUCLEOTIDE SEQUENCE [LARGE SCALE GENOMIC DNA]</scope>
</reference>
<feature type="compositionally biased region" description="Low complexity" evidence="6">
    <location>
        <begin position="104"/>
        <end position="114"/>
    </location>
</feature>
<dbReference type="PANTHER" id="PTHR13386:SF1">
    <property type="entry name" value="HISTONE PARYLATION FACTOR 1"/>
    <property type="match status" value="1"/>
</dbReference>
<keyword evidence="9" id="KW-1185">Reference proteome</keyword>
<dbReference type="GO" id="GO:0042393">
    <property type="term" value="F:histone binding"/>
    <property type="evidence" value="ECO:0007669"/>
    <property type="project" value="InterPro"/>
</dbReference>
<dbReference type="AlphaFoldDB" id="A0A7R8UVV1"/>
<protein>
    <recommendedName>
        <fullName evidence="7">PBZ-type domain-containing protein</fullName>
    </recommendedName>
</protein>
<feature type="compositionally biased region" description="Polar residues" evidence="6">
    <location>
        <begin position="135"/>
        <end position="145"/>
    </location>
</feature>
<keyword evidence="5" id="KW-0539">Nucleus</keyword>
<dbReference type="GO" id="GO:0006974">
    <property type="term" value="P:DNA damage response"/>
    <property type="evidence" value="ECO:0007669"/>
    <property type="project" value="InterPro"/>
</dbReference>
<evidence type="ECO:0000256" key="1">
    <source>
        <dbReference type="ARBA" id="ARBA00004123"/>
    </source>
</evidence>
<sequence length="514" mass="58600">MDKKKKDCKYWDKCYQRNAEHCEKYNHPAVTAATARSPRKKSKTPEPVSPGKPDRRSPEKRSPRNDSDDSSDRKKFKKSPARTPTPEKVANRDSSPSHLQVPGSSSRNSPSPNKSPKRSPARRSVSPKKTAKSAGPTTSPKGNETGSKERHSAKSKSPHSERREIDNSELYNEVMRNLAGAPQYEPDAVRYSQKAEYKELLKEPALFMRHMFLVEMPPDFYKFWEFCETQAKAGQKPQNLLEKLGLMLVGPFDCLAKNFHDVEISEPGEYLRHWRFFYDPPEFQTIFVKQKSEIHYGYWRDDPKDKENLLLARNDAKKGCEFEFVGGNCFETVLYYLDKDADITPFNRQIATSLRKSLEQFAQSNDIPLTALKELKKKRDRKVVCKTFHHAGLVVPFDRKTELGYRGLIDTEAKLKKILARFDLAKGDEKLIASAMEELQPFITAANIAVDECDFGTAIELGIDLFCSGHKEVHGAVNALLVTGYSMVDRPQFIAIMKTHLERRRKGSDLSIFA</sequence>
<dbReference type="Pfam" id="PF10283">
    <property type="entry name" value="zf-CCHH"/>
    <property type="match status" value="1"/>
</dbReference>
<evidence type="ECO:0000313" key="8">
    <source>
        <dbReference type="EMBL" id="CAD7088072.1"/>
    </source>
</evidence>
<dbReference type="OrthoDB" id="416496at2759"/>
<evidence type="ECO:0000256" key="4">
    <source>
        <dbReference type="ARBA" id="ARBA00022454"/>
    </source>
</evidence>
<feature type="compositionally biased region" description="Basic and acidic residues" evidence="6">
    <location>
        <begin position="146"/>
        <end position="166"/>
    </location>
</feature>
<evidence type="ECO:0000313" key="9">
    <source>
        <dbReference type="Proteomes" id="UP000594454"/>
    </source>
</evidence>